<dbReference type="CDD" id="cd08990">
    <property type="entry name" value="GH43_AXH_like"/>
    <property type="match status" value="1"/>
</dbReference>
<dbReference type="EMBL" id="JBHTIB010000008">
    <property type="protein sequence ID" value="MFD0835636.1"/>
    <property type="molecule type" value="Genomic_DNA"/>
</dbReference>
<comment type="caution">
    <text evidence="8">The sequence shown here is derived from an EMBL/GenBank/DDBJ whole genome shotgun (WGS) entry which is preliminary data.</text>
</comment>
<evidence type="ECO:0000313" key="9">
    <source>
        <dbReference type="Proteomes" id="UP001597011"/>
    </source>
</evidence>
<evidence type="ECO:0000256" key="4">
    <source>
        <dbReference type="ARBA" id="ARBA00023277"/>
    </source>
</evidence>
<keyword evidence="7" id="KW-1133">Transmembrane helix</keyword>
<comment type="similarity">
    <text evidence="1 6">Belongs to the glycosyl hydrolase 43 family.</text>
</comment>
<evidence type="ECO:0000256" key="5">
    <source>
        <dbReference type="ARBA" id="ARBA00023295"/>
    </source>
</evidence>
<dbReference type="InterPro" id="IPR023296">
    <property type="entry name" value="Glyco_hydro_beta-prop_sf"/>
</dbReference>
<dbReference type="Pfam" id="PF04616">
    <property type="entry name" value="Glyco_hydro_43"/>
    <property type="match status" value="1"/>
</dbReference>
<keyword evidence="4" id="KW-0119">Carbohydrate metabolism</keyword>
<dbReference type="InterPro" id="IPR006710">
    <property type="entry name" value="Glyco_hydro_43"/>
</dbReference>
<evidence type="ECO:0000256" key="3">
    <source>
        <dbReference type="ARBA" id="ARBA00022801"/>
    </source>
</evidence>
<name>A0ABW3BRJ2_9FLAO</name>
<dbReference type="PANTHER" id="PTHR43772:SF2">
    <property type="entry name" value="PUTATIVE (AFU_ORTHOLOGUE AFUA_2G04480)-RELATED"/>
    <property type="match status" value="1"/>
</dbReference>
<keyword evidence="7" id="KW-0472">Membrane</keyword>
<dbReference type="SUPFAM" id="SSF75005">
    <property type="entry name" value="Arabinanase/levansucrase/invertase"/>
    <property type="match status" value="1"/>
</dbReference>
<keyword evidence="3 6" id="KW-0378">Hydrolase</keyword>
<dbReference type="InterPro" id="IPR052176">
    <property type="entry name" value="Glycosyl_Hydrlase_43_Enz"/>
</dbReference>
<accession>A0ABW3BRJ2</accession>
<keyword evidence="9" id="KW-1185">Reference proteome</keyword>
<keyword evidence="7" id="KW-0812">Transmembrane</keyword>
<feature type="transmembrane region" description="Helical" evidence="7">
    <location>
        <begin position="12"/>
        <end position="30"/>
    </location>
</feature>
<dbReference type="RefSeq" id="WP_379940931.1">
    <property type="nucleotide sequence ID" value="NZ_JBHTIB010000008.1"/>
</dbReference>
<dbReference type="PANTHER" id="PTHR43772">
    <property type="entry name" value="ENDO-1,4-BETA-XYLANASE"/>
    <property type="match status" value="1"/>
</dbReference>
<evidence type="ECO:0000256" key="7">
    <source>
        <dbReference type="SAM" id="Phobius"/>
    </source>
</evidence>
<dbReference type="Gene3D" id="2.115.10.20">
    <property type="entry name" value="Glycosyl hydrolase domain, family 43"/>
    <property type="match status" value="1"/>
</dbReference>
<evidence type="ECO:0000256" key="6">
    <source>
        <dbReference type="RuleBase" id="RU361187"/>
    </source>
</evidence>
<keyword evidence="2" id="KW-0624">Polysaccharide degradation</keyword>
<keyword evidence="2" id="KW-0858">Xylan degradation</keyword>
<evidence type="ECO:0000256" key="1">
    <source>
        <dbReference type="ARBA" id="ARBA00009865"/>
    </source>
</evidence>
<sequence length="455" mass="52280">MASKLKILNNRVLNVMFFMAVYVLAAQNPIVPNKGLNDPHVHIFNDTAYVYASHDKSIDNKEFIMEDWWIWSSPDLVNWTERSRLNPENTYIVKPFTSCWATDVAEKNGKYYWYFSEGNQQTGVVVGNSPVGPWSDPLKKPLLTSDLTPTHEYDMAVFEDKGEHYIIFGVWDYYIAKLNDDMISLAETPKKIIINNPRGPYNPDGKNIEKPTDDKPFVHKYNGKYYLSWGCFYAMSNNVYGPYDYKNSIIQKESFAKGYDSPTWPNGFLQGRHGSFFQWHNQWYYAYCDISQTGNRYFRDTFLSYVHYKENGEMATIRVDGIGVGNYNANVPKIEAEDYFKSDGFVKKELGSGFVVETNKKTSALHFPNVARLENKSLLKMTLKASAGGEFTVQLRNNDAQGDLITEKKIRLNASQGDFSEITMKLKSIKNKKNICFVFKQKGDNVLVIDSFSIQ</sequence>
<dbReference type="Proteomes" id="UP001597011">
    <property type="component" value="Unassembled WGS sequence"/>
</dbReference>
<evidence type="ECO:0000256" key="2">
    <source>
        <dbReference type="ARBA" id="ARBA00022651"/>
    </source>
</evidence>
<reference evidence="9" key="1">
    <citation type="journal article" date="2019" name="Int. J. Syst. Evol. Microbiol.">
        <title>The Global Catalogue of Microorganisms (GCM) 10K type strain sequencing project: providing services to taxonomists for standard genome sequencing and annotation.</title>
        <authorList>
            <consortium name="The Broad Institute Genomics Platform"/>
            <consortium name="The Broad Institute Genome Sequencing Center for Infectious Disease"/>
            <person name="Wu L."/>
            <person name="Ma J."/>
        </authorList>
    </citation>
    <scope>NUCLEOTIDE SEQUENCE [LARGE SCALE GENOMIC DNA]</scope>
    <source>
        <strain evidence="9">CCUG 60529</strain>
    </source>
</reference>
<dbReference type="Gene3D" id="2.60.120.260">
    <property type="entry name" value="Galactose-binding domain-like"/>
    <property type="match status" value="1"/>
</dbReference>
<proteinExistence type="inferred from homology"/>
<organism evidence="8 9">
    <name type="scientific">Mariniflexile aquimaris</name>
    <dbReference type="NCBI Taxonomy" id="881009"/>
    <lineage>
        <taxon>Bacteria</taxon>
        <taxon>Pseudomonadati</taxon>
        <taxon>Bacteroidota</taxon>
        <taxon>Flavobacteriia</taxon>
        <taxon>Flavobacteriales</taxon>
        <taxon>Flavobacteriaceae</taxon>
        <taxon>Mariniflexile</taxon>
    </lineage>
</organism>
<protein>
    <submittedName>
        <fullName evidence="8">Family 43 glycosylhydrolase</fullName>
    </submittedName>
</protein>
<keyword evidence="5 6" id="KW-0326">Glycosidase</keyword>
<evidence type="ECO:0000313" key="8">
    <source>
        <dbReference type="EMBL" id="MFD0835636.1"/>
    </source>
</evidence>
<gene>
    <name evidence="8" type="ORF">ACFQ0I_07680</name>
</gene>